<dbReference type="Proteomes" id="UP000234335">
    <property type="component" value="Unassembled WGS sequence"/>
</dbReference>
<dbReference type="PANTHER" id="PTHR43033:SF1">
    <property type="entry name" value="TRNA(ILE)-LYSIDINE SYNTHASE-RELATED"/>
    <property type="match status" value="1"/>
</dbReference>
<dbReference type="GO" id="GO:0005524">
    <property type="term" value="F:ATP binding"/>
    <property type="evidence" value="ECO:0007669"/>
    <property type="project" value="UniProtKB-UniRule"/>
</dbReference>
<protein>
    <recommendedName>
        <fullName evidence="8">tRNA(Ile)-lysidine synthase</fullName>
        <ecNumber evidence="8">6.3.4.19</ecNumber>
    </recommendedName>
    <alternativeName>
        <fullName evidence="8">tRNA(Ile)-2-lysyl-cytidine synthase</fullName>
    </alternativeName>
    <alternativeName>
        <fullName evidence="8">tRNA(Ile)-lysidine synthetase</fullName>
    </alternativeName>
</protein>
<evidence type="ECO:0000259" key="9">
    <source>
        <dbReference type="SMART" id="SM00977"/>
    </source>
</evidence>
<dbReference type="InterPro" id="IPR012094">
    <property type="entry name" value="tRNA_Ile_lys_synt"/>
</dbReference>
<evidence type="ECO:0000256" key="8">
    <source>
        <dbReference type="HAMAP-Rule" id="MF_01161"/>
    </source>
</evidence>
<dbReference type="EC" id="6.3.4.19" evidence="8"/>
<comment type="subcellular location">
    <subcellularLocation>
        <location evidence="1 8">Cytoplasm</location>
    </subcellularLocation>
</comment>
<dbReference type="GO" id="GO:0006400">
    <property type="term" value="P:tRNA modification"/>
    <property type="evidence" value="ECO:0007669"/>
    <property type="project" value="UniProtKB-UniRule"/>
</dbReference>
<dbReference type="InterPro" id="IPR014729">
    <property type="entry name" value="Rossmann-like_a/b/a_fold"/>
</dbReference>
<dbReference type="PANTHER" id="PTHR43033">
    <property type="entry name" value="TRNA(ILE)-LYSIDINE SYNTHASE-RELATED"/>
    <property type="match status" value="1"/>
</dbReference>
<keyword evidence="2 8" id="KW-0963">Cytoplasm</keyword>
<gene>
    <name evidence="8 10" type="primary">tilS</name>
    <name evidence="10" type="ORF">CYJ34_09080</name>
</gene>
<keyword evidence="11" id="KW-1185">Reference proteome</keyword>
<evidence type="ECO:0000256" key="4">
    <source>
        <dbReference type="ARBA" id="ARBA00022694"/>
    </source>
</evidence>
<dbReference type="GO" id="GO:0005737">
    <property type="term" value="C:cytoplasm"/>
    <property type="evidence" value="ECO:0007669"/>
    <property type="project" value="UniProtKB-SubCell"/>
</dbReference>
<evidence type="ECO:0000256" key="1">
    <source>
        <dbReference type="ARBA" id="ARBA00004496"/>
    </source>
</evidence>
<dbReference type="InterPro" id="IPR012796">
    <property type="entry name" value="Lysidine-tRNA-synth_C"/>
</dbReference>
<keyword evidence="3 8" id="KW-0436">Ligase</keyword>
<keyword evidence="6 8" id="KW-0067">ATP-binding</keyword>
<evidence type="ECO:0000313" key="10">
    <source>
        <dbReference type="EMBL" id="PKZ14729.1"/>
    </source>
</evidence>
<comment type="catalytic activity">
    <reaction evidence="7 8">
        <text>cytidine(34) in tRNA(Ile2) + L-lysine + ATP = lysidine(34) in tRNA(Ile2) + AMP + diphosphate + H(+)</text>
        <dbReference type="Rhea" id="RHEA:43744"/>
        <dbReference type="Rhea" id="RHEA-COMP:10625"/>
        <dbReference type="Rhea" id="RHEA-COMP:10670"/>
        <dbReference type="ChEBI" id="CHEBI:15378"/>
        <dbReference type="ChEBI" id="CHEBI:30616"/>
        <dbReference type="ChEBI" id="CHEBI:32551"/>
        <dbReference type="ChEBI" id="CHEBI:33019"/>
        <dbReference type="ChEBI" id="CHEBI:82748"/>
        <dbReference type="ChEBI" id="CHEBI:83665"/>
        <dbReference type="ChEBI" id="CHEBI:456215"/>
        <dbReference type="EC" id="6.3.4.19"/>
    </reaction>
</comment>
<dbReference type="Pfam" id="PF11734">
    <property type="entry name" value="TilS_C"/>
    <property type="match status" value="1"/>
</dbReference>
<dbReference type="SMART" id="SM00977">
    <property type="entry name" value="TilS_C"/>
    <property type="match status" value="1"/>
</dbReference>
<dbReference type="HAMAP" id="MF_01161">
    <property type="entry name" value="tRNA_Ile_lys_synt"/>
    <property type="match status" value="1"/>
</dbReference>
<accession>A0A2I1M3N4</accession>
<evidence type="ECO:0000256" key="6">
    <source>
        <dbReference type="ARBA" id="ARBA00022840"/>
    </source>
</evidence>
<evidence type="ECO:0000256" key="7">
    <source>
        <dbReference type="ARBA" id="ARBA00048539"/>
    </source>
</evidence>
<dbReference type="InterPro" id="IPR020825">
    <property type="entry name" value="Phe-tRNA_synthase-like_B3/B4"/>
</dbReference>
<keyword evidence="4 8" id="KW-0819">tRNA processing</keyword>
<comment type="similarity">
    <text evidence="8">Belongs to the tRNA(Ile)-lysidine synthase family.</text>
</comment>
<dbReference type="CDD" id="cd01992">
    <property type="entry name" value="TilS_N"/>
    <property type="match status" value="1"/>
</dbReference>
<evidence type="ECO:0000256" key="5">
    <source>
        <dbReference type="ARBA" id="ARBA00022741"/>
    </source>
</evidence>
<dbReference type="NCBIfam" id="TIGR02432">
    <property type="entry name" value="lysidine_TilS_N"/>
    <property type="match status" value="1"/>
</dbReference>
<dbReference type="Pfam" id="PF01171">
    <property type="entry name" value="ATP_bind_3"/>
    <property type="match status" value="1"/>
</dbReference>
<dbReference type="InterPro" id="IPR012795">
    <property type="entry name" value="tRNA_Ile_lys_synt_N"/>
</dbReference>
<proteinExistence type="inferred from homology"/>
<dbReference type="AlphaFoldDB" id="A0A2I1M3N4"/>
<comment type="caution">
    <text evidence="10">The sequence shown here is derived from an EMBL/GenBank/DDBJ whole genome shotgun (WGS) entry which is preliminary data.</text>
</comment>
<dbReference type="NCBIfam" id="TIGR02433">
    <property type="entry name" value="lysidine_TilS_C"/>
    <property type="match status" value="1"/>
</dbReference>
<feature type="binding site" evidence="8">
    <location>
        <begin position="28"/>
        <end position="33"/>
    </location>
    <ligand>
        <name>ATP</name>
        <dbReference type="ChEBI" id="CHEBI:30616"/>
    </ligand>
</feature>
<evidence type="ECO:0000313" key="11">
    <source>
        <dbReference type="Proteomes" id="UP000234335"/>
    </source>
</evidence>
<dbReference type="EMBL" id="PKGS01000011">
    <property type="protein sequence ID" value="PKZ14729.1"/>
    <property type="molecule type" value="Genomic_DNA"/>
</dbReference>
<keyword evidence="5 8" id="KW-0547">Nucleotide-binding</keyword>
<dbReference type="RefSeq" id="WP_101540971.1">
    <property type="nucleotide sequence ID" value="NZ_PKGS01000011.1"/>
</dbReference>
<dbReference type="SUPFAM" id="SSF52402">
    <property type="entry name" value="Adenine nucleotide alpha hydrolases-like"/>
    <property type="match status" value="1"/>
</dbReference>
<dbReference type="InterPro" id="IPR011063">
    <property type="entry name" value="TilS/TtcA_N"/>
</dbReference>
<feature type="domain" description="Lysidine-tRNA(Ile) synthetase C-terminal" evidence="9">
    <location>
        <begin position="376"/>
        <end position="448"/>
    </location>
</feature>
<dbReference type="SUPFAM" id="SSF56037">
    <property type="entry name" value="PheT/TilS domain"/>
    <property type="match status" value="1"/>
</dbReference>
<dbReference type="Gene3D" id="3.40.50.620">
    <property type="entry name" value="HUPs"/>
    <property type="match status" value="1"/>
</dbReference>
<evidence type="ECO:0000256" key="3">
    <source>
        <dbReference type="ARBA" id="ARBA00022598"/>
    </source>
</evidence>
<dbReference type="GO" id="GO:0032267">
    <property type="term" value="F:tRNA(Ile)-lysidine synthase activity"/>
    <property type="evidence" value="ECO:0007669"/>
    <property type="project" value="UniProtKB-EC"/>
</dbReference>
<organism evidence="10 11">
    <name type="scientific">Anaerococcus octavius</name>
    <dbReference type="NCBI Taxonomy" id="54007"/>
    <lineage>
        <taxon>Bacteria</taxon>
        <taxon>Bacillati</taxon>
        <taxon>Bacillota</taxon>
        <taxon>Tissierellia</taxon>
        <taxon>Tissierellales</taxon>
        <taxon>Peptoniphilaceae</taxon>
        <taxon>Anaerococcus</taxon>
    </lineage>
</organism>
<name>A0A2I1M3N4_9FIRM</name>
<sequence length="453" mass="52622">MTIIDRFLFNIKTYNLLEKNDTIIIGASGGPDSQFLVYLFNQIKEEYNLKIILAHLNHLHRKEASNDENLLISTGEKLGLEVKVKRASMDEFAKNNKISAEDAGRRLRYDFFYNLADNYDDAKIAVAHNMNDQAETMLFRMIRGTGLDGLSAMDYKNGKIIRPILSFEKSEILKYLDENNIEYAIDATNLENDYSRNYIRNEIFPRLSEINYNAISNFFNLSNNIKNDLEIIDEIIEEIYKDITISEGAYRIKFDRKKFELISDAKKSRVLRIAINKLKGNIKDFSRININKFLSLEKLETGKKIIKDDIIFTKNYKSYDLELIVGKKDSPSICKISLNEEIIFNGKNVKTSKVSEKTNKSKNVGYFDMDKLLFPLFIRTRKNGDRFYPLGMKHSKKVKDFFIDEKVDKNTRDEVPLILSDNKIIWVAGYRISEEFKVDKGTKNILKIEVAND</sequence>
<comment type="domain">
    <text evidence="8">The N-terminal region contains the highly conserved SGGXDS motif, predicted to be a P-loop motif involved in ATP binding.</text>
</comment>
<reference evidence="10 11" key="1">
    <citation type="submission" date="2017-12" db="EMBL/GenBank/DDBJ databases">
        <title>Phylogenetic diversity of female urinary microbiome.</title>
        <authorList>
            <person name="Thomas-White K."/>
            <person name="Wolfe A.J."/>
        </authorList>
    </citation>
    <scope>NUCLEOTIDE SEQUENCE [LARGE SCALE GENOMIC DNA]</scope>
    <source>
        <strain evidence="10 11">UMB0119</strain>
    </source>
</reference>
<comment type="function">
    <text evidence="8">Ligates lysine onto the cytidine present at position 34 of the AUA codon-specific tRNA(Ile) that contains the anticodon CAU, in an ATP-dependent manner. Cytidine is converted to lysidine, thus changing the amino acid specificity of the tRNA from methionine to isoleucine.</text>
</comment>
<evidence type="ECO:0000256" key="2">
    <source>
        <dbReference type="ARBA" id="ARBA00022490"/>
    </source>
</evidence>
<dbReference type="Gene3D" id="3.50.40.10">
    <property type="entry name" value="Phenylalanyl-trna Synthetase, Chain B, domain 3"/>
    <property type="match status" value="1"/>
</dbReference>